<evidence type="ECO:0000256" key="1">
    <source>
        <dbReference type="SAM" id="MobiDB-lite"/>
    </source>
</evidence>
<gene>
    <name evidence="2" type="ORF">UFOPK2579_02300</name>
</gene>
<feature type="region of interest" description="Disordered" evidence="1">
    <location>
        <begin position="219"/>
        <end position="252"/>
    </location>
</feature>
<reference evidence="2" key="1">
    <citation type="submission" date="2020-05" db="EMBL/GenBank/DDBJ databases">
        <authorList>
            <person name="Chiriac C."/>
            <person name="Salcher M."/>
            <person name="Ghai R."/>
            <person name="Kavagutti S V."/>
        </authorList>
    </citation>
    <scope>NUCLEOTIDE SEQUENCE</scope>
</reference>
<accession>A0A6J6RUQ0</accession>
<feature type="compositionally biased region" description="Basic residues" evidence="1">
    <location>
        <begin position="219"/>
        <end position="233"/>
    </location>
</feature>
<name>A0A6J6RUQ0_9ZZZZ</name>
<protein>
    <submittedName>
        <fullName evidence="2">Unannotated protein</fullName>
    </submittedName>
</protein>
<dbReference type="AlphaFoldDB" id="A0A6J6RUQ0"/>
<evidence type="ECO:0000313" key="2">
    <source>
        <dbReference type="EMBL" id="CAB4726077.1"/>
    </source>
</evidence>
<proteinExistence type="predicted"/>
<organism evidence="2">
    <name type="scientific">freshwater metagenome</name>
    <dbReference type="NCBI Taxonomy" id="449393"/>
    <lineage>
        <taxon>unclassified sequences</taxon>
        <taxon>metagenomes</taxon>
        <taxon>ecological metagenomes</taxon>
    </lineage>
</organism>
<sequence>MVPPMTSVAVSPSRLARTWSPWVSTTEAKVTCGRPRRSASIAGTTLMPASVEAMPHMIRSAGPTFSIALASTSEVAMASEPAMASSMTWMPLSAPICSALRTASTAFSGPMHSAVTSVSSPAFSLIWRACSTAYSSSSDRSPSTPTRSTVLSDSNCRSAVASGTYFTQTTMFIRVMAGYGPSCALGCGREATAESTSAVHTVTVGNLTVPDTGGVRVARRGRRAGRRRGRRARPAPSWPGHWSSPGCPRRGR</sequence>
<dbReference type="EMBL" id="CAEZXR010000329">
    <property type="protein sequence ID" value="CAB4726077.1"/>
    <property type="molecule type" value="Genomic_DNA"/>
</dbReference>